<keyword evidence="9" id="KW-1185">Reference proteome</keyword>
<evidence type="ECO:0000256" key="4">
    <source>
        <dbReference type="ARBA" id="ARBA00022491"/>
    </source>
</evidence>
<accession>A0AAF0DDL4</accession>
<dbReference type="CDD" id="cd23822">
    <property type="entry name" value="RWD_ScYIH1-like"/>
    <property type="match status" value="1"/>
</dbReference>
<dbReference type="Pfam" id="PF01205">
    <property type="entry name" value="Impact_N"/>
    <property type="match status" value="1"/>
</dbReference>
<evidence type="ECO:0000256" key="3">
    <source>
        <dbReference type="ARBA" id="ARBA00022490"/>
    </source>
</evidence>
<dbReference type="Gene3D" id="3.10.110.10">
    <property type="entry name" value="Ubiquitin Conjugating Enzyme"/>
    <property type="match status" value="1"/>
</dbReference>
<dbReference type="AlphaFoldDB" id="A0AAF0DDL4"/>
<dbReference type="Pfam" id="PF05773">
    <property type="entry name" value="RWD"/>
    <property type="match status" value="1"/>
</dbReference>
<dbReference type="GO" id="GO:0006446">
    <property type="term" value="P:regulation of translational initiation"/>
    <property type="evidence" value="ECO:0007669"/>
    <property type="project" value="TreeGrafter"/>
</dbReference>
<dbReference type="InterPro" id="IPR023582">
    <property type="entry name" value="Impact"/>
</dbReference>
<sequence length="318" mass="34839">MSSSEPPLNPDLAEEIDAINAIYDPSTIVITSHNPIANSHTPPESATKITLRVPEHTQVSFLLRLDDKYPDTPPQILGTASTESRGEGKKLVDILSDAVARVWTPGSVCLYDVIVEAGERLDEIRAAEQDARGIANEQHGEDYAKRLGNLDLSASPASSQAMALTSVGLDVPPLWIVSDPVTEKKSVFVARAAHVESKEQAERYLDYLLATEKKIAAATHNITAWRIRQKKSDGSSTIVQDFDDDGETAAGGRMLHLMQLMDVWDVVVVVTRWYGGVKLGPDRFRIINGVARDALVKGRFKESTSLDEQEKGKKKGKK</sequence>
<keyword evidence="4" id="KW-0678">Repressor</keyword>
<reference evidence="8" key="1">
    <citation type="submission" date="2023-03" db="EMBL/GenBank/DDBJ databases">
        <title>Emydomyces testavorans Genome Sequence.</title>
        <authorList>
            <person name="Hoyer L."/>
        </authorList>
    </citation>
    <scope>NUCLEOTIDE SEQUENCE</scope>
    <source>
        <strain evidence="8">16-2883</strain>
    </source>
</reference>
<gene>
    <name evidence="8" type="ORF">PRK78_001599</name>
</gene>
<evidence type="ECO:0000313" key="9">
    <source>
        <dbReference type="Proteomes" id="UP001219355"/>
    </source>
</evidence>
<keyword evidence="6" id="KW-0346">Stress response</keyword>
<dbReference type="PROSITE" id="PS00910">
    <property type="entry name" value="UPF0029"/>
    <property type="match status" value="1"/>
</dbReference>
<dbReference type="PANTHER" id="PTHR16301:SF25">
    <property type="entry name" value="PROTEIN IMPACT"/>
    <property type="match status" value="1"/>
</dbReference>
<evidence type="ECO:0000256" key="2">
    <source>
        <dbReference type="ARBA" id="ARBA00007665"/>
    </source>
</evidence>
<comment type="similarity">
    <text evidence="2">Belongs to the IMPACT family.</text>
</comment>
<dbReference type="InterPro" id="IPR016135">
    <property type="entry name" value="UBQ-conjugating_enzyme/RWD"/>
</dbReference>
<dbReference type="PROSITE" id="PS50908">
    <property type="entry name" value="RWD"/>
    <property type="match status" value="1"/>
</dbReference>
<evidence type="ECO:0000313" key="8">
    <source>
        <dbReference type="EMBL" id="WEW56164.1"/>
    </source>
</evidence>
<comment type="subcellular location">
    <subcellularLocation>
        <location evidence="1">Cytoplasm</location>
    </subcellularLocation>
</comment>
<dbReference type="SUPFAM" id="SSF54495">
    <property type="entry name" value="UBC-like"/>
    <property type="match status" value="1"/>
</dbReference>
<dbReference type="SUPFAM" id="SSF54211">
    <property type="entry name" value="Ribosomal protein S5 domain 2-like"/>
    <property type="match status" value="1"/>
</dbReference>
<evidence type="ECO:0000256" key="1">
    <source>
        <dbReference type="ARBA" id="ARBA00004496"/>
    </source>
</evidence>
<dbReference type="GO" id="GO:0005737">
    <property type="term" value="C:cytoplasm"/>
    <property type="evidence" value="ECO:0007669"/>
    <property type="project" value="UniProtKB-SubCell"/>
</dbReference>
<dbReference type="Proteomes" id="UP001219355">
    <property type="component" value="Chromosome 1"/>
</dbReference>
<dbReference type="GO" id="GO:0140469">
    <property type="term" value="P:GCN2-mediated signaling"/>
    <property type="evidence" value="ECO:0007669"/>
    <property type="project" value="TreeGrafter"/>
</dbReference>
<dbReference type="EMBL" id="CP120627">
    <property type="protein sequence ID" value="WEW56164.1"/>
    <property type="molecule type" value="Genomic_DNA"/>
</dbReference>
<dbReference type="InterPro" id="IPR036956">
    <property type="entry name" value="Impact_N_sf"/>
</dbReference>
<evidence type="ECO:0000256" key="6">
    <source>
        <dbReference type="ARBA" id="ARBA00023016"/>
    </source>
</evidence>
<keyword evidence="3" id="KW-0963">Cytoplasm</keyword>
<proteinExistence type="inferred from homology"/>
<dbReference type="InterPro" id="IPR001498">
    <property type="entry name" value="Impact_N"/>
</dbReference>
<keyword evidence="5" id="KW-0810">Translation regulation</keyword>
<dbReference type="InterPro" id="IPR020569">
    <property type="entry name" value="UPF0029_Impact_CS"/>
</dbReference>
<dbReference type="PANTHER" id="PTHR16301">
    <property type="entry name" value="IMPACT-RELATED"/>
    <property type="match status" value="1"/>
</dbReference>
<dbReference type="InterPro" id="IPR006575">
    <property type="entry name" value="RWD_dom"/>
</dbReference>
<organism evidence="8 9">
    <name type="scientific">Emydomyces testavorans</name>
    <dbReference type="NCBI Taxonomy" id="2070801"/>
    <lineage>
        <taxon>Eukaryota</taxon>
        <taxon>Fungi</taxon>
        <taxon>Dikarya</taxon>
        <taxon>Ascomycota</taxon>
        <taxon>Pezizomycotina</taxon>
        <taxon>Eurotiomycetes</taxon>
        <taxon>Eurotiomycetidae</taxon>
        <taxon>Onygenales</taxon>
        <taxon>Nannizziopsiaceae</taxon>
        <taxon>Emydomyces</taxon>
    </lineage>
</organism>
<dbReference type="Gene3D" id="3.30.230.30">
    <property type="entry name" value="Impact, N-terminal domain"/>
    <property type="match status" value="1"/>
</dbReference>
<feature type="domain" description="RWD" evidence="7">
    <location>
        <begin position="14"/>
        <end position="124"/>
    </location>
</feature>
<evidence type="ECO:0000256" key="5">
    <source>
        <dbReference type="ARBA" id="ARBA00022845"/>
    </source>
</evidence>
<protein>
    <recommendedName>
        <fullName evidence="7">RWD domain-containing protein</fullName>
    </recommendedName>
</protein>
<evidence type="ECO:0000259" key="7">
    <source>
        <dbReference type="PROSITE" id="PS50908"/>
    </source>
</evidence>
<dbReference type="InterPro" id="IPR020568">
    <property type="entry name" value="Ribosomal_Su5_D2-typ_SF"/>
</dbReference>
<name>A0AAF0DDL4_9EURO</name>